<evidence type="ECO:0000313" key="4">
    <source>
        <dbReference type="Proteomes" id="UP000325003"/>
    </source>
</evidence>
<evidence type="ECO:0000256" key="2">
    <source>
        <dbReference type="SAM" id="SignalP"/>
    </source>
</evidence>
<dbReference type="Gene3D" id="4.10.1080.10">
    <property type="entry name" value="TSP type-3 repeat"/>
    <property type="match status" value="1"/>
</dbReference>
<dbReference type="Proteomes" id="UP000325003">
    <property type="component" value="Unassembled WGS sequence"/>
</dbReference>
<name>A0A5B1LI26_9ACTN</name>
<dbReference type="RefSeq" id="WP_149727738.1">
    <property type="nucleotide sequence ID" value="NZ_VUJV01000002.1"/>
</dbReference>
<evidence type="ECO:0008006" key="5">
    <source>
        <dbReference type="Google" id="ProtNLM"/>
    </source>
</evidence>
<evidence type="ECO:0000313" key="3">
    <source>
        <dbReference type="EMBL" id="KAA1420313.1"/>
    </source>
</evidence>
<gene>
    <name evidence="3" type="ORF">F0U44_07825</name>
</gene>
<accession>A0A5B1LI26</accession>
<feature type="chain" id="PRO_5023049671" description="Thrombospondin type 3 repeat-containing protein" evidence="2">
    <location>
        <begin position="35"/>
        <end position="427"/>
    </location>
</feature>
<feature type="region of interest" description="Disordered" evidence="1">
    <location>
        <begin position="278"/>
        <end position="301"/>
    </location>
</feature>
<evidence type="ECO:0000256" key="1">
    <source>
        <dbReference type="SAM" id="MobiDB-lite"/>
    </source>
</evidence>
<organism evidence="3 4">
    <name type="scientific">Nocardioides humilatus</name>
    <dbReference type="NCBI Taxonomy" id="2607660"/>
    <lineage>
        <taxon>Bacteria</taxon>
        <taxon>Bacillati</taxon>
        <taxon>Actinomycetota</taxon>
        <taxon>Actinomycetes</taxon>
        <taxon>Propionibacteriales</taxon>
        <taxon>Nocardioidaceae</taxon>
        <taxon>Nocardioides</taxon>
    </lineage>
</organism>
<protein>
    <recommendedName>
        <fullName evidence="5">Thrombospondin type 3 repeat-containing protein</fullName>
    </recommendedName>
</protein>
<keyword evidence="4" id="KW-1185">Reference proteome</keyword>
<dbReference type="EMBL" id="VUJV01000002">
    <property type="protein sequence ID" value="KAA1420313.1"/>
    <property type="molecule type" value="Genomic_DNA"/>
</dbReference>
<sequence length="427" mass="43748">MKARMGIVRGLSLGAAAAMVAAGLGVVETPAAHAVDPAFPAPDSASWIQVKKGGAAVTDEEGELDDTLSRLDMTSAGGASGPGATVSADLHHAYFRFHLASLPADAATGGYVVQFDTNNDLKGWERALRYDPSAGVVTVFNGDDSAVNAQSDVVSTIAIAVNSHTSYADPAGGAFLAFAITRAALTNAGINLGAPMVFGATSETVADIGAGLNGKGALLSKPKADILGVGKSNPNWSSVASDPLAIDSDGDGIADNLDNCPVVLNADQADDDAAVDNSLPSGTVGQPDGTEGHGNVCDATPRGYDLDGDDVGLMDDQCPEQYGALANGCVAQSTTTAILRYKAATKTFSGLIGADYDQCLPKRRVAVYRLVKGPDTQLGVVKTDDLGKFKLVVTKRQPAGKYYASVDPKWTLGARCFGVKSPKIQVG</sequence>
<dbReference type="GO" id="GO:0005509">
    <property type="term" value="F:calcium ion binding"/>
    <property type="evidence" value="ECO:0007669"/>
    <property type="project" value="InterPro"/>
</dbReference>
<reference evidence="3 4" key="2">
    <citation type="submission" date="2019-09" db="EMBL/GenBank/DDBJ databases">
        <authorList>
            <person name="Jin C."/>
        </authorList>
    </citation>
    <scope>NUCLEOTIDE SEQUENCE [LARGE SCALE GENOMIC DNA]</scope>
    <source>
        <strain evidence="3 4">BN130099</strain>
    </source>
</reference>
<proteinExistence type="predicted"/>
<dbReference type="AlphaFoldDB" id="A0A5B1LI26"/>
<keyword evidence="2" id="KW-0732">Signal</keyword>
<reference evidence="3 4" key="1">
    <citation type="submission" date="2019-09" db="EMBL/GenBank/DDBJ databases">
        <title>Nocardioides panacisoli sp. nov., isolated from the soil of a ginseng field.</title>
        <authorList>
            <person name="Cho C."/>
        </authorList>
    </citation>
    <scope>NUCLEOTIDE SEQUENCE [LARGE SCALE GENOMIC DNA]</scope>
    <source>
        <strain evidence="3 4">BN130099</strain>
    </source>
</reference>
<comment type="caution">
    <text evidence="3">The sequence shown here is derived from an EMBL/GenBank/DDBJ whole genome shotgun (WGS) entry which is preliminary data.</text>
</comment>
<feature type="signal peptide" evidence="2">
    <location>
        <begin position="1"/>
        <end position="34"/>
    </location>
</feature>
<dbReference type="InterPro" id="IPR028974">
    <property type="entry name" value="TSP_type-3_rpt"/>
</dbReference>